<feature type="compositionally biased region" description="Acidic residues" evidence="1">
    <location>
        <begin position="503"/>
        <end position="519"/>
    </location>
</feature>
<accession>A0AA38RQY6</accession>
<evidence type="ECO:0000256" key="1">
    <source>
        <dbReference type="SAM" id="MobiDB-lite"/>
    </source>
</evidence>
<dbReference type="CDD" id="cd04380">
    <property type="entry name" value="RhoGAP_OCRL1"/>
    <property type="match status" value="1"/>
</dbReference>
<feature type="compositionally biased region" description="Low complexity" evidence="1">
    <location>
        <begin position="359"/>
        <end position="381"/>
    </location>
</feature>
<evidence type="ECO:0000259" key="2">
    <source>
        <dbReference type="SMART" id="SM00128"/>
    </source>
</evidence>
<evidence type="ECO:0000313" key="3">
    <source>
        <dbReference type="EMBL" id="KAJ9144409.1"/>
    </source>
</evidence>
<protein>
    <submittedName>
        <fullName evidence="3">DNase I-like protein</fullName>
    </submittedName>
</protein>
<dbReference type="GO" id="GO:0046856">
    <property type="term" value="P:phosphatidylinositol dephosphorylation"/>
    <property type="evidence" value="ECO:0007669"/>
    <property type="project" value="InterPro"/>
</dbReference>
<gene>
    <name evidence="3" type="ORF">NKR19_g6449</name>
</gene>
<keyword evidence="4" id="KW-1185">Reference proteome</keyword>
<feature type="domain" description="Inositol polyphosphate-related phosphatase" evidence="2">
    <location>
        <begin position="59"/>
        <end position="517"/>
    </location>
</feature>
<dbReference type="Pfam" id="PF21310">
    <property type="entry name" value="OCRL-like_ASH"/>
    <property type="match status" value="1"/>
</dbReference>
<dbReference type="Pfam" id="PF22669">
    <property type="entry name" value="Exo_endo_phos2"/>
    <property type="match status" value="2"/>
</dbReference>
<dbReference type="AlphaFoldDB" id="A0AA38RQY6"/>
<dbReference type="Gene3D" id="2.60.40.10">
    <property type="entry name" value="Immunoglobulins"/>
    <property type="match status" value="1"/>
</dbReference>
<dbReference type="SMART" id="SM00128">
    <property type="entry name" value="IPPc"/>
    <property type="match status" value="1"/>
</dbReference>
<feature type="region of interest" description="Disordered" evidence="1">
    <location>
        <begin position="323"/>
        <end position="400"/>
    </location>
</feature>
<dbReference type="InterPro" id="IPR047078">
    <property type="entry name" value="RhoGAP_OCRL1"/>
</dbReference>
<proteinExistence type="predicted"/>
<evidence type="ECO:0000313" key="4">
    <source>
        <dbReference type="Proteomes" id="UP001174691"/>
    </source>
</evidence>
<organism evidence="3 4">
    <name type="scientific">Coniochaeta hoffmannii</name>
    <dbReference type="NCBI Taxonomy" id="91930"/>
    <lineage>
        <taxon>Eukaryota</taxon>
        <taxon>Fungi</taxon>
        <taxon>Dikarya</taxon>
        <taxon>Ascomycota</taxon>
        <taxon>Pezizomycotina</taxon>
        <taxon>Sordariomycetes</taxon>
        <taxon>Sordariomycetidae</taxon>
        <taxon>Coniochaetales</taxon>
        <taxon>Coniochaetaceae</taxon>
        <taxon>Coniochaeta</taxon>
    </lineage>
</organism>
<comment type="caution">
    <text evidence="3">The sequence shown here is derived from an EMBL/GenBank/DDBJ whole genome shotgun (WGS) entry which is preliminary data.</text>
</comment>
<feature type="compositionally biased region" description="Low complexity" evidence="1">
    <location>
        <begin position="1"/>
        <end position="39"/>
    </location>
</feature>
<sequence>MAAAAATSEEAASSAASKPLADSHSASVAAAADPAESTSNPHSLHRAVAARRAEYVRPHRIRVKVGTWNVAASPGTDKDLARWFVQGRGLDAKLATAGPSSVYTTSSTVEAGHDEDNNSDDSVRLVGGDSVGLYVLGLQEAADLYGPGLYLRPYAGVDDAKEKWKAALQDALPDGYQFVSCSQMAGLVLLIYASPEVASTISNVSSTTVGTGLMGLLGNKGAVATRIVLGETTRVVFVNCHLASGHDQTATDRRVWDVMAIQARTRFEPVCYAGVSEDEGDAIGDEDFAFWFGDLNFRLQGLPGDDIRRLLMLHTRGEYDVDERGNERVEAPLDGEGVVVAPASSSSSDSSREGSEKGTTTSLPLASSTSQQNSPWDQSSPLPDPDSFDPDSDPHHDPASLQATLDSLLPHDQLRRVMKERKAFHDGWREGPITFLPSYKYDVGSVGLFDSSEKRRAPSWCDRILFRTRTDKERYEQRVKEEEEARKKDEEMKARGMEHAGDDDQVLFDYDPENDGDEQTEGRAGLDYDEYDDAGDAGEQVQTKDGAVDRLHLDVYTSHQRITSSDHKPVISVFTLDYDAVVPDLKAKVHAEVARELDRAENEGRPGITIVIDGHETRHRDRGSHGDFSEDAVDLGEVRFRVKQEASVTLANTGRVPASFSFVNSPAMNGGDGDTSSTSWLTTAFVAPRSNSEDTELGDEVTLEPGDTVKALLKAFVGSIDEARMLNQGQPQLDHVLVLRVKDGRDYFIPVRATWAPTCIGRSLEELIRVPDGGLRAFVQSRRQGAGGRHGAISNDLPVHFAAPKELFRLTEAVESLTERALADEQMLEECKIPDDAGWPFDKTAWKYDDAEARRGLLTTVIDALDSDKPVLAALPPEISSLDRLEVVSEALLLFLDGLTDGIIPAPLWAKIEQAALTVLGTAKAVTSTRTASPDASLEDDKAAVLEILSAAPNHNISFVFLTTTLAKILSELAPLSKAAAEALRTPATAVPLGRRSLSFRRSVATPPAEAVAALHKRQTKERRFAEIFARVVCRSPLPAKDKERKTMDERQQAIIGVFIRPRDDV</sequence>
<feature type="region of interest" description="Disordered" evidence="1">
    <location>
        <begin position="1"/>
        <end position="45"/>
    </location>
</feature>
<dbReference type="InterPro" id="IPR048869">
    <property type="entry name" value="OCRL-1_2_ASH"/>
</dbReference>
<dbReference type="InterPro" id="IPR036691">
    <property type="entry name" value="Endo/exonu/phosph_ase_sf"/>
</dbReference>
<dbReference type="InterPro" id="IPR046985">
    <property type="entry name" value="IP5"/>
</dbReference>
<dbReference type="PANTHER" id="PTHR11200">
    <property type="entry name" value="INOSITOL 5-PHOSPHATASE"/>
    <property type="match status" value="1"/>
</dbReference>
<dbReference type="Proteomes" id="UP001174691">
    <property type="component" value="Unassembled WGS sequence"/>
</dbReference>
<dbReference type="EMBL" id="JANBVN010000099">
    <property type="protein sequence ID" value="KAJ9144409.1"/>
    <property type="molecule type" value="Genomic_DNA"/>
</dbReference>
<reference evidence="3" key="1">
    <citation type="submission" date="2022-07" db="EMBL/GenBank/DDBJ databases">
        <title>Fungi with potential for degradation of polypropylene.</title>
        <authorList>
            <person name="Gostincar C."/>
        </authorList>
    </citation>
    <scope>NUCLEOTIDE SEQUENCE</scope>
    <source>
        <strain evidence="3">EXF-13287</strain>
    </source>
</reference>
<dbReference type="Gene3D" id="3.60.10.10">
    <property type="entry name" value="Endonuclease/exonuclease/phosphatase"/>
    <property type="match status" value="1"/>
</dbReference>
<dbReference type="GO" id="GO:0004439">
    <property type="term" value="F:phosphatidylinositol-4,5-bisphosphate 5-phosphatase activity"/>
    <property type="evidence" value="ECO:0007669"/>
    <property type="project" value="TreeGrafter"/>
</dbReference>
<dbReference type="PANTHER" id="PTHR11200:SF300">
    <property type="entry name" value="TYPE II INOSITOL 1,4,5-TRISPHOSPHATE 5-PHOSPHATASE"/>
    <property type="match status" value="1"/>
</dbReference>
<name>A0AA38RQY6_9PEZI</name>
<dbReference type="InterPro" id="IPR000300">
    <property type="entry name" value="IPPc"/>
</dbReference>
<dbReference type="InterPro" id="IPR013783">
    <property type="entry name" value="Ig-like_fold"/>
</dbReference>
<feature type="compositionally biased region" description="Basic and acidic residues" evidence="1">
    <location>
        <begin position="479"/>
        <end position="502"/>
    </location>
</feature>
<dbReference type="SUPFAM" id="SSF56219">
    <property type="entry name" value="DNase I-like"/>
    <property type="match status" value="1"/>
</dbReference>
<feature type="region of interest" description="Disordered" evidence="1">
    <location>
        <begin position="479"/>
        <end position="526"/>
    </location>
</feature>